<sequence length="183" mass="21733">MGETQKKLTYAKITIENIKSLDENSYFDIVDPMWEAISIYDGYDEYIQSAQTFTLEQRYLLAITWYFAEVSNGGHYQFLYNPTGIVWEDAIKGFKHFGMNEYAGNFQKVVDYCGGTISFGKEERYHMLEILEEKYGEEFFKILGEADDFIYDYEGEENELNYIKSHPEKFVFEGEYESFYNRR</sequence>
<reference evidence="2 3" key="1">
    <citation type="submission" date="2022-11" db="EMBL/GenBank/DDBJ databases">
        <title>Complete genome sequence of alpha-hemolytic streptococci isolated from Japan.</title>
        <authorList>
            <person name="Morita M."/>
            <person name="Chang B."/>
            <person name="Akeda Y."/>
        </authorList>
    </citation>
    <scope>NUCLEOTIDE SEQUENCE [LARGE SCALE GENOMIC DNA]</scope>
    <source>
        <strain evidence="2 3">SP4011</strain>
    </source>
</reference>
<evidence type="ECO:0000313" key="3">
    <source>
        <dbReference type="Proteomes" id="UP001378546"/>
    </source>
</evidence>
<organism evidence="2 3">
    <name type="scientific">Streptococcus parapneumoniae</name>
    <dbReference type="NCBI Taxonomy" id="2993430"/>
    <lineage>
        <taxon>Bacteria</taxon>
        <taxon>Bacillati</taxon>
        <taxon>Bacillota</taxon>
        <taxon>Bacilli</taxon>
        <taxon>Lactobacillales</taxon>
        <taxon>Streptococcaceae</taxon>
        <taxon>Streptococcus</taxon>
        <taxon>Streptococcus thalassemiae group</taxon>
    </lineage>
</organism>
<feature type="domain" description="DNA mimic protein DMP19 C-terminal" evidence="1">
    <location>
        <begin position="53"/>
        <end position="166"/>
    </location>
</feature>
<accession>A0ABN6TSQ8</accession>
<dbReference type="RefSeq" id="WP_057487206.1">
    <property type="nucleotide sequence ID" value="NZ_AP026968.1"/>
</dbReference>
<dbReference type="InterPro" id="IPR025402">
    <property type="entry name" value="DMP19_C"/>
</dbReference>
<name>A0ABN6TSQ8_9STRE</name>
<evidence type="ECO:0000259" key="1">
    <source>
        <dbReference type="Pfam" id="PF14300"/>
    </source>
</evidence>
<gene>
    <name evidence="2" type="ORF">SP4011_14900</name>
</gene>
<proteinExistence type="predicted"/>
<dbReference type="Gene3D" id="1.20.1420.60">
    <property type="match status" value="1"/>
</dbReference>
<dbReference type="Proteomes" id="UP001378546">
    <property type="component" value="Chromosome"/>
</dbReference>
<dbReference type="Pfam" id="PF14300">
    <property type="entry name" value="DMP19"/>
    <property type="match status" value="1"/>
</dbReference>
<keyword evidence="3" id="KW-1185">Reference proteome</keyword>
<dbReference type="EMBL" id="AP026968">
    <property type="protein sequence ID" value="BDT65073.1"/>
    <property type="molecule type" value="Genomic_DNA"/>
</dbReference>
<evidence type="ECO:0000313" key="2">
    <source>
        <dbReference type="EMBL" id="BDT65073.1"/>
    </source>
</evidence>
<protein>
    <recommendedName>
        <fullName evidence="1">DNA mimic protein DMP19 C-terminal domain-containing protein</fullName>
    </recommendedName>
</protein>